<evidence type="ECO:0000313" key="3">
    <source>
        <dbReference type="EMBL" id="MDU8886533.1"/>
    </source>
</evidence>
<evidence type="ECO:0000313" key="4">
    <source>
        <dbReference type="Proteomes" id="UP001268651"/>
    </source>
</evidence>
<keyword evidence="4" id="KW-1185">Reference proteome</keyword>
<dbReference type="Proteomes" id="UP001268651">
    <property type="component" value="Unassembled WGS sequence"/>
</dbReference>
<keyword evidence="1" id="KW-0378">Hydrolase</keyword>
<dbReference type="InterPro" id="IPR036514">
    <property type="entry name" value="SGNH_hydro_sf"/>
</dbReference>
<dbReference type="PANTHER" id="PTHR22901">
    <property type="entry name" value="SIALATE O-ACETYLESTERASE"/>
    <property type="match status" value="1"/>
</dbReference>
<dbReference type="Gene3D" id="3.40.50.1110">
    <property type="entry name" value="SGNH hydrolase"/>
    <property type="match status" value="2"/>
</dbReference>
<gene>
    <name evidence="3" type="ORF">RXV94_10210</name>
</gene>
<reference evidence="3 4" key="1">
    <citation type="submission" date="2023-10" db="EMBL/GenBank/DDBJ databases">
        <title>Marimonas sp. nov. isolated from tidal mud flat.</title>
        <authorList>
            <person name="Jaincy N.J."/>
            <person name="Srinivasan S."/>
            <person name="Lee S.-S."/>
        </authorList>
    </citation>
    <scope>NUCLEOTIDE SEQUENCE [LARGE SCALE GENOMIC DNA]</scope>
    <source>
        <strain evidence="3 4">MJ-SS3</strain>
    </source>
</reference>
<name>A0ABU3U7Z5_9FLAO</name>
<dbReference type="SUPFAM" id="SSF49785">
    <property type="entry name" value="Galactose-binding domain-like"/>
    <property type="match status" value="1"/>
</dbReference>
<accession>A0ABU3U7Z5</accession>
<sequence length="671" mass="75633">MISESMIKNKSVCFSLIFTFLMIASCKHSKQGELRLNQLFSDHMVLQQNQDVAFWGTYTPIEKITVSGSWGEKSTGITDQNGNWKLNILTPEAGGPFEVNVTTKDTTIFLNDVLIGEVWLASGQSNMQMPVKGWPPNDPIKNSEEEIANANYPSIRMFNAQRNFSLKAVDSIGGNWNVCSPQSVGEFSATAYFFARRLHKELNIPIGIIHSSWGGTVAEAWTSIKSIHELGDFEESIAALEDTEKWQSTEDWYAKLDSVQIPQTNEDWYTINFDDLEISKYEFKDDNWETIELPNRFDKFNDYEFDGVVWLRKEIEIDDISTDYEISLGIIDDMDAVYFNGERIGGHLGLGFHTTERVYTVSKDLLKKGKNTIAIRAIDVMGPGIITGNLKTSNKNNVTIPLNGLWSYQPLAEIYNGKFYIYDLDNIDLYNRPTVMVMGPNLPSVLYNAMINPLIPYSIKGAIWYQGESNVGRAEQYSKLFPKMISDWRSKWKEDFPFYFVQIAPYNYGSPLGKEGSMDLRNAQRKSLSTKNTGMVVTMDIGNFMNIHPANKQDVGNRLAALALANDYNKELVAAGPLYKNHTISGNKIILEFDHIGSGLMSIHSHLEGFEISGTNKKYVPAEAVIVDNTIELFASSVEKPIYARYAWSDNGIASLYNKEGLPASTFKTED</sequence>
<dbReference type="SUPFAM" id="SSF52266">
    <property type="entry name" value="SGNH hydrolase"/>
    <property type="match status" value="1"/>
</dbReference>
<evidence type="ECO:0000259" key="2">
    <source>
        <dbReference type="Pfam" id="PF03629"/>
    </source>
</evidence>
<dbReference type="EMBL" id="JAWHTF010000005">
    <property type="protein sequence ID" value="MDU8886533.1"/>
    <property type="molecule type" value="Genomic_DNA"/>
</dbReference>
<dbReference type="PANTHER" id="PTHR22901:SF0">
    <property type="entry name" value="SIALATE O-ACETYLESTERASE"/>
    <property type="match status" value="1"/>
</dbReference>
<comment type="caution">
    <text evidence="3">The sequence shown here is derived from an EMBL/GenBank/DDBJ whole genome shotgun (WGS) entry which is preliminary data.</text>
</comment>
<dbReference type="InterPro" id="IPR039329">
    <property type="entry name" value="SIAE"/>
</dbReference>
<protein>
    <submittedName>
        <fullName evidence="3">Sialate O-acetylesterase</fullName>
    </submittedName>
</protein>
<organism evidence="3 4">
    <name type="scientific">Gilvirhabdus luticola</name>
    <dbReference type="NCBI Taxonomy" id="3079858"/>
    <lineage>
        <taxon>Bacteria</taxon>
        <taxon>Pseudomonadati</taxon>
        <taxon>Bacteroidota</taxon>
        <taxon>Flavobacteriia</taxon>
        <taxon>Flavobacteriales</taxon>
        <taxon>Flavobacteriaceae</taxon>
        <taxon>Gilvirhabdus</taxon>
    </lineage>
</organism>
<dbReference type="InterPro" id="IPR008979">
    <property type="entry name" value="Galactose-bd-like_sf"/>
</dbReference>
<dbReference type="Pfam" id="PF03629">
    <property type="entry name" value="SASA"/>
    <property type="match status" value="1"/>
</dbReference>
<dbReference type="InterPro" id="IPR005181">
    <property type="entry name" value="SASA"/>
</dbReference>
<dbReference type="RefSeq" id="WP_316662612.1">
    <property type="nucleotide sequence ID" value="NZ_JAWHTF010000005.1"/>
</dbReference>
<evidence type="ECO:0000256" key="1">
    <source>
        <dbReference type="ARBA" id="ARBA00022801"/>
    </source>
</evidence>
<proteinExistence type="predicted"/>
<feature type="domain" description="Sialate O-acetylesterase" evidence="2">
    <location>
        <begin position="447"/>
        <end position="561"/>
    </location>
</feature>